<dbReference type="FunFam" id="3.30.300.30:FF:000007">
    <property type="entry name" value="4-coumarate--CoA ligase 2"/>
    <property type="match status" value="2"/>
</dbReference>
<protein>
    <submittedName>
        <fullName evidence="6">AMP dependent coa ligase</fullName>
    </submittedName>
</protein>
<dbReference type="AlphaFoldDB" id="A0A212F8P0"/>
<dbReference type="Gene3D" id="3.40.50.12780">
    <property type="entry name" value="N-terminal domain of ligase-like"/>
    <property type="match status" value="3"/>
</dbReference>
<dbReference type="Pfam" id="PF13193">
    <property type="entry name" value="AMP-binding_C"/>
    <property type="match status" value="2"/>
</dbReference>
<feature type="domain" description="AMP-dependent synthetase/ligase" evidence="4">
    <location>
        <begin position="474"/>
        <end position="662"/>
    </location>
</feature>
<evidence type="ECO:0000256" key="3">
    <source>
        <dbReference type="ARBA" id="ARBA00023140"/>
    </source>
</evidence>
<proteinExistence type="inferred from homology"/>
<keyword evidence="7" id="KW-1185">Reference proteome</keyword>
<keyword evidence="3" id="KW-0576">Peroxisome</keyword>
<dbReference type="InterPro" id="IPR042099">
    <property type="entry name" value="ANL_N_sf"/>
</dbReference>
<evidence type="ECO:0000313" key="7">
    <source>
        <dbReference type="Proteomes" id="UP000007151"/>
    </source>
</evidence>
<dbReference type="InParanoid" id="A0A212F8P0"/>
<comment type="caution">
    <text evidence="6">The sequence shown here is derived from an EMBL/GenBank/DDBJ whole genome shotgun (WGS) entry which is preliminary data.</text>
</comment>
<dbReference type="InterPro" id="IPR000873">
    <property type="entry name" value="AMP-dep_synth/lig_dom"/>
</dbReference>
<evidence type="ECO:0000313" key="6">
    <source>
        <dbReference type="EMBL" id="OWR50104.1"/>
    </source>
</evidence>
<dbReference type="Gene3D" id="3.30.300.30">
    <property type="match status" value="2"/>
</dbReference>
<dbReference type="InterPro" id="IPR020845">
    <property type="entry name" value="AMP-binding_CS"/>
</dbReference>
<evidence type="ECO:0000259" key="4">
    <source>
        <dbReference type="Pfam" id="PF00501"/>
    </source>
</evidence>
<evidence type="ECO:0000256" key="2">
    <source>
        <dbReference type="ARBA" id="ARBA00006432"/>
    </source>
</evidence>
<dbReference type="GO" id="GO:0046949">
    <property type="term" value="P:fatty-acyl-CoA biosynthetic process"/>
    <property type="evidence" value="ECO:0007669"/>
    <property type="project" value="TreeGrafter"/>
</dbReference>
<accession>A0A212F8P0</accession>
<dbReference type="Pfam" id="PF00501">
    <property type="entry name" value="AMP-binding"/>
    <property type="match status" value="3"/>
</dbReference>
<evidence type="ECO:0000259" key="5">
    <source>
        <dbReference type="Pfam" id="PF13193"/>
    </source>
</evidence>
<sequence>VCGVTERKYTYLQLYRKSQTLGANLRRNFGIKNGDLIAVMLSNIPEYPIITLGVLSAGGIVTTLNPIYTSYEVQRQLMSAHVKIIITSPENVSTIKQALDLNKMSTPIIVVDFNSPRPDGTISFNEIINDTIDTSILKEVKTKPRDVSFLLYSSGTTGLPKGVELTHRNKVANSVQQDSEEIKHYNLTTDSNQDTILLYLPMFHSYGMSVKMLHKLSVGLKLVTLPKFKPDTFISILEKHKINLTYLVPPTDPQVKRKHFQYLNYLGTGGAPSPRADIEKLLDKVGVSNVMDFYIDILGELLIKGPNVMKGYRNNPEANKLVLTNGWFRTGDRAQFEEDGSLVIADRYKELIKVNAYQVAPAELESVIKDHPGVFDVAVVGIPDSKTGEKPKAFVVLNKNSPTNEADIIEFANKKVAPYKHIKEVQFIESIPKNPSGIGFSKMKHVWSANNIVSSPFEDVIIPDLTIPEHVWSNMHRWSDKIAIVCGVTERKYTYLQLYRKSQTLGANLRRNFGIKNGDLIAVMLSNIPEYPIITLGVLSAGGIVTTLNPIYTSYEVQRQLMSAHVKIIITSPENVSTIKQALDLNKMSTPIIVVDFNSPRPDGTISFNEIINDTIDTSILKEVKTKSSDVSLLLYSSGTTGLPKGVELTHRNIVANSVQQDPAELRHYDLTTVLFLGSNQEVKSKHFEYLKYVGSGAAPSPKADIERLLAKFGHGVRFSQLYGLTEVSPLATISPVNCNKFLTVGFPLPNIQFRIVDDNDNNLGPGQLGELLIKGPNVMKGYRNNPEANKLVLTNGWFRTGDRAQFEEDGSLVIADRYKELIKVNAYQVAPAELESVIKDHPGVFDVAVVGIPDSKTGQKPKAFVVPNKNSPANEADIIEFVNKKVAPYKHIKEVQFIESIPKNPSGKMLRRLLLEK</sequence>
<dbReference type="KEGG" id="dpl:KGM_207227B"/>
<organism evidence="6 7">
    <name type="scientific">Danaus plexippus plexippus</name>
    <dbReference type="NCBI Taxonomy" id="278856"/>
    <lineage>
        <taxon>Eukaryota</taxon>
        <taxon>Metazoa</taxon>
        <taxon>Ecdysozoa</taxon>
        <taxon>Arthropoda</taxon>
        <taxon>Hexapoda</taxon>
        <taxon>Insecta</taxon>
        <taxon>Pterygota</taxon>
        <taxon>Neoptera</taxon>
        <taxon>Endopterygota</taxon>
        <taxon>Lepidoptera</taxon>
        <taxon>Glossata</taxon>
        <taxon>Ditrysia</taxon>
        <taxon>Papilionoidea</taxon>
        <taxon>Nymphalidae</taxon>
        <taxon>Danainae</taxon>
        <taxon>Danaini</taxon>
        <taxon>Danaina</taxon>
        <taxon>Danaus</taxon>
        <taxon>Danaus</taxon>
    </lineage>
</organism>
<feature type="domain" description="AMP-binding enzyme C-terminal" evidence="5">
    <location>
        <begin position="834"/>
        <end position="909"/>
    </location>
</feature>
<dbReference type="eggNOG" id="KOG1176">
    <property type="taxonomic scope" value="Eukaryota"/>
</dbReference>
<name>A0A212F8P0_DANPL</name>
<keyword evidence="6" id="KW-0436">Ligase</keyword>
<dbReference type="GO" id="GO:0005777">
    <property type="term" value="C:peroxisome"/>
    <property type="evidence" value="ECO:0007669"/>
    <property type="project" value="UniProtKB-SubCell"/>
</dbReference>
<dbReference type="InterPro" id="IPR045851">
    <property type="entry name" value="AMP-bd_C_sf"/>
</dbReference>
<feature type="domain" description="AMP-dependent synthetase/ligase" evidence="4">
    <location>
        <begin position="6"/>
        <end position="293"/>
    </location>
</feature>
<feature type="domain" description="AMP-dependent synthetase/ligase" evidence="4">
    <location>
        <begin position="683"/>
        <end position="783"/>
    </location>
</feature>
<dbReference type="STRING" id="278856.A0A212F8P0"/>
<dbReference type="Proteomes" id="UP000007151">
    <property type="component" value="Unassembled WGS sequence"/>
</dbReference>
<comment type="subcellular location">
    <subcellularLocation>
        <location evidence="1">Peroxisome</location>
    </subcellularLocation>
</comment>
<dbReference type="GO" id="GO:0004467">
    <property type="term" value="F:long-chain fatty acid-CoA ligase activity"/>
    <property type="evidence" value="ECO:0007669"/>
    <property type="project" value="TreeGrafter"/>
</dbReference>
<dbReference type="InterPro" id="IPR025110">
    <property type="entry name" value="AMP-bd_C"/>
</dbReference>
<evidence type="ECO:0000256" key="1">
    <source>
        <dbReference type="ARBA" id="ARBA00004275"/>
    </source>
</evidence>
<comment type="similarity">
    <text evidence="2">Belongs to the ATP-dependent AMP-binding enzyme family.</text>
</comment>
<dbReference type="Gene3D" id="3.40.50.980">
    <property type="match status" value="2"/>
</dbReference>
<feature type="domain" description="AMP-binding enzyme C-terminal" evidence="5">
    <location>
        <begin position="363"/>
        <end position="437"/>
    </location>
</feature>
<feature type="non-terminal residue" evidence="6">
    <location>
        <position position="1"/>
    </location>
</feature>
<dbReference type="PANTHER" id="PTHR24096">
    <property type="entry name" value="LONG-CHAIN-FATTY-ACID--COA LIGASE"/>
    <property type="match status" value="1"/>
</dbReference>
<dbReference type="EMBL" id="AGBW02009693">
    <property type="protein sequence ID" value="OWR50104.1"/>
    <property type="molecule type" value="Genomic_DNA"/>
</dbReference>
<dbReference type="PROSITE" id="PS00455">
    <property type="entry name" value="AMP_BINDING"/>
    <property type="match status" value="2"/>
</dbReference>
<reference evidence="6 7" key="1">
    <citation type="journal article" date="2011" name="Cell">
        <title>The monarch butterfly genome yields insights into long-distance migration.</title>
        <authorList>
            <person name="Zhan S."/>
            <person name="Merlin C."/>
            <person name="Boore J.L."/>
            <person name="Reppert S.M."/>
        </authorList>
    </citation>
    <scope>NUCLEOTIDE SEQUENCE [LARGE SCALE GENOMIC DNA]</scope>
    <source>
        <strain evidence="6">F-2</strain>
    </source>
</reference>
<dbReference type="SUPFAM" id="SSF56801">
    <property type="entry name" value="Acetyl-CoA synthetase-like"/>
    <property type="match status" value="2"/>
</dbReference>
<gene>
    <name evidence="6" type="ORF">KGM_207227B</name>
</gene>
<dbReference type="PANTHER" id="PTHR24096:SF422">
    <property type="entry name" value="BCDNA.GH02901"/>
    <property type="match status" value="1"/>
</dbReference>